<reference evidence="10 11" key="1">
    <citation type="journal article" date="2016" name="Nat. Commun.">
        <title>Thousands of microbial genomes shed light on interconnected biogeochemical processes in an aquifer system.</title>
        <authorList>
            <person name="Anantharaman K."/>
            <person name="Brown C.T."/>
            <person name="Hug L.A."/>
            <person name="Sharon I."/>
            <person name="Castelle C.J."/>
            <person name="Probst A.J."/>
            <person name="Thomas B.C."/>
            <person name="Singh A."/>
            <person name="Wilkins M.J."/>
            <person name="Karaoz U."/>
            <person name="Brodie E.L."/>
            <person name="Williams K.H."/>
            <person name="Hubbard S.S."/>
            <person name="Banfield J.F."/>
        </authorList>
    </citation>
    <scope>NUCLEOTIDE SEQUENCE [LARGE SCALE GENOMIC DNA]</scope>
</reference>
<feature type="transmembrane region" description="Helical" evidence="8">
    <location>
        <begin position="216"/>
        <end position="236"/>
    </location>
</feature>
<sequence length="477" mass="53872">MIAIILVVAFILRLISLTQSLWLDEAINVNAAAGLSLKSLILKYSLGDFHPPLFHAILRGWILLFGSSEAVVRIPSVILGTLTVYITYLIGQKLFEGKTGLIAATLIATSPLHIYYSQEARMYALAAFLTSLSAYFFISIIKKDNFYLWVGFIVATALMLYTDYLPYLMLPVYLMCLLTIRKKLSKSTVRAFIPALILIIILLIPWLIIFPKQLGVGLSAAAASPAWANVVGAPSAKSLALVFVKFTIGRISYDNKFIYALLFAPAGIIIALLFLISLFRLSFSRLFLWFWLFGSIFLAFAIAYFIPIFAYFRFIFVLPAFYLILASAINTLNWVLLTRVFLALVLIVNLISSTIYLTSPKFQRENWRQATAYVHKNSTEKTVVLFESNYPLAPFDYYNAKKVASYGGLNSFNPSEEKVRERVKAFTKNKNKVFLFQYLSQITDPQGLLFKELTKEGFVTTVTKDFEGVGFVYEFNK</sequence>
<evidence type="ECO:0000256" key="6">
    <source>
        <dbReference type="ARBA" id="ARBA00022989"/>
    </source>
</evidence>
<keyword evidence="4" id="KW-0808">Transferase</keyword>
<feature type="transmembrane region" description="Helical" evidence="8">
    <location>
        <begin position="147"/>
        <end position="170"/>
    </location>
</feature>
<dbReference type="STRING" id="1797727.A3B51_02145"/>
<dbReference type="Pfam" id="PF13231">
    <property type="entry name" value="PMT_2"/>
    <property type="match status" value="1"/>
</dbReference>
<keyword evidence="7 8" id="KW-0472">Membrane</keyword>
<dbReference type="EMBL" id="MFBQ01000014">
    <property type="protein sequence ID" value="OGE04995.1"/>
    <property type="molecule type" value="Genomic_DNA"/>
</dbReference>
<evidence type="ECO:0000256" key="2">
    <source>
        <dbReference type="ARBA" id="ARBA00022475"/>
    </source>
</evidence>
<comment type="subcellular location">
    <subcellularLocation>
        <location evidence="1">Cell membrane</location>
        <topology evidence="1">Multi-pass membrane protein</topology>
    </subcellularLocation>
</comment>
<gene>
    <name evidence="10" type="ORF">A3B51_02145</name>
</gene>
<feature type="transmembrane region" description="Helical" evidence="8">
    <location>
        <begin position="314"/>
        <end position="334"/>
    </location>
</feature>
<comment type="caution">
    <text evidence="10">The sequence shown here is derived from an EMBL/GenBank/DDBJ whole genome shotgun (WGS) entry which is preliminary data.</text>
</comment>
<dbReference type="Proteomes" id="UP000176780">
    <property type="component" value="Unassembled WGS sequence"/>
</dbReference>
<protein>
    <recommendedName>
        <fullName evidence="9">Glycosyltransferase RgtA/B/C/D-like domain-containing protein</fullName>
    </recommendedName>
</protein>
<dbReference type="PANTHER" id="PTHR33908:SF11">
    <property type="entry name" value="MEMBRANE PROTEIN"/>
    <property type="match status" value="1"/>
</dbReference>
<dbReference type="GO" id="GO:0009103">
    <property type="term" value="P:lipopolysaccharide biosynthetic process"/>
    <property type="evidence" value="ECO:0007669"/>
    <property type="project" value="UniProtKB-ARBA"/>
</dbReference>
<evidence type="ECO:0000256" key="1">
    <source>
        <dbReference type="ARBA" id="ARBA00004651"/>
    </source>
</evidence>
<evidence type="ECO:0000313" key="10">
    <source>
        <dbReference type="EMBL" id="OGE04995.1"/>
    </source>
</evidence>
<proteinExistence type="predicted"/>
<keyword evidence="2" id="KW-1003">Cell membrane</keyword>
<feature type="transmembrane region" description="Helical" evidence="8">
    <location>
        <begin position="71"/>
        <end position="91"/>
    </location>
</feature>
<dbReference type="InterPro" id="IPR050297">
    <property type="entry name" value="LipidA_mod_glycosyltrf_83"/>
</dbReference>
<evidence type="ECO:0000256" key="4">
    <source>
        <dbReference type="ARBA" id="ARBA00022679"/>
    </source>
</evidence>
<keyword evidence="3" id="KW-0328">Glycosyltransferase</keyword>
<name>A0A1F5HLV6_9BACT</name>
<evidence type="ECO:0000256" key="3">
    <source>
        <dbReference type="ARBA" id="ARBA00022676"/>
    </source>
</evidence>
<evidence type="ECO:0000256" key="7">
    <source>
        <dbReference type="ARBA" id="ARBA00023136"/>
    </source>
</evidence>
<dbReference type="GO" id="GO:0016763">
    <property type="term" value="F:pentosyltransferase activity"/>
    <property type="evidence" value="ECO:0007669"/>
    <property type="project" value="TreeGrafter"/>
</dbReference>
<feature type="transmembrane region" description="Helical" evidence="8">
    <location>
        <begin position="257"/>
        <end position="280"/>
    </location>
</feature>
<feature type="transmembrane region" description="Helical" evidence="8">
    <location>
        <begin position="191"/>
        <end position="210"/>
    </location>
</feature>
<feature type="transmembrane region" description="Helical" evidence="8">
    <location>
        <begin position="286"/>
        <end position="307"/>
    </location>
</feature>
<keyword evidence="5 8" id="KW-0812">Transmembrane</keyword>
<feature type="transmembrane region" description="Helical" evidence="8">
    <location>
        <begin position="123"/>
        <end position="141"/>
    </location>
</feature>
<dbReference type="InterPro" id="IPR038731">
    <property type="entry name" value="RgtA/B/C-like"/>
</dbReference>
<feature type="transmembrane region" description="Helical" evidence="8">
    <location>
        <begin position="340"/>
        <end position="358"/>
    </location>
</feature>
<dbReference type="GO" id="GO:0005886">
    <property type="term" value="C:plasma membrane"/>
    <property type="evidence" value="ECO:0007669"/>
    <property type="project" value="UniProtKB-SubCell"/>
</dbReference>
<accession>A0A1F5HLV6</accession>
<evidence type="ECO:0000313" key="11">
    <source>
        <dbReference type="Proteomes" id="UP000176780"/>
    </source>
</evidence>
<keyword evidence="6 8" id="KW-1133">Transmembrane helix</keyword>
<evidence type="ECO:0000259" key="9">
    <source>
        <dbReference type="Pfam" id="PF13231"/>
    </source>
</evidence>
<evidence type="ECO:0000256" key="5">
    <source>
        <dbReference type="ARBA" id="ARBA00022692"/>
    </source>
</evidence>
<evidence type="ECO:0000256" key="8">
    <source>
        <dbReference type="SAM" id="Phobius"/>
    </source>
</evidence>
<organism evidence="10 11">
    <name type="scientific">Candidatus Curtissbacteria bacterium RIFCSPLOWO2_01_FULL_41_18</name>
    <dbReference type="NCBI Taxonomy" id="1797727"/>
    <lineage>
        <taxon>Bacteria</taxon>
        <taxon>Candidatus Curtissiibacteriota</taxon>
    </lineage>
</organism>
<feature type="domain" description="Glycosyltransferase RgtA/B/C/D-like" evidence="9">
    <location>
        <begin position="50"/>
        <end position="208"/>
    </location>
</feature>
<dbReference type="PANTHER" id="PTHR33908">
    <property type="entry name" value="MANNOSYLTRANSFERASE YKCB-RELATED"/>
    <property type="match status" value="1"/>
</dbReference>
<dbReference type="AlphaFoldDB" id="A0A1F5HLV6"/>